<name>A0A0F9P5Y5_9ZZZZ</name>
<accession>A0A0F9P5Y5</accession>
<dbReference type="AlphaFoldDB" id="A0A0F9P5Y5"/>
<dbReference type="InterPro" id="IPR018775">
    <property type="entry name" value="RlaP"/>
</dbReference>
<dbReference type="EMBL" id="LAZR01002653">
    <property type="protein sequence ID" value="KKN27260.1"/>
    <property type="molecule type" value="Genomic_DNA"/>
</dbReference>
<protein>
    <recommendedName>
        <fullName evidence="2">Nucleotidyltransferase</fullName>
    </recommendedName>
</protein>
<sequence length="271" mass="31657">MNKQIIKNDKLLNELEPYCILKGYRGSIAHNTYEENVTHDDKDVMGIFVPHEDVLFGLEKMETIERMVEEKLSQKRTVTWDIIYYSLPKYLNLVLKQNPNVLSILWLSEKHYIKKSSLGDKLVKNRHKLISKECYKSFTGYAYGQLHRMTHMAPTGKLGAKRKELVERFGFDVKNASHLIRLLKMGVEVLTTGELLVERPDNNMLLEIKRGEWELQRVLDYANSLFRLVDEALIKSPMANKVDYHFANELCKWITINFYKNNPPIPLGEEP</sequence>
<dbReference type="PANTHER" id="PTHR34817:SF1">
    <property type="entry name" value="NUCLEOTIDYLTRANSFERASE"/>
    <property type="match status" value="1"/>
</dbReference>
<comment type="caution">
    <text evidence="1">The sequence shown here is derived from an EMBL/GenBank/DDBJ whole genome shotgun (WGS) entry which is preliminary data.</text>
</comment>
<dbReference type="Pfam" id="PF10127">
    <property type="entry name" value="RlaP"/>
    <property type="match status" value="1"/>
</dbReference>
<gene>
    <name evidence="1" type="ORF">LCGC14_0866380</name>
</gene>
<evidence type="ECO:0000313" key="1">
    <source>
        <dbReference type="EMBL" id="KKN27260.1"/>
    </source>
</evidence>
<reference evidence="1" key="1">
    <citation type="journal article" date="2015" name="Nature">
        <title>Complex archaea that bridge the gap between prokaryotes and eukaryotes.</title>
        <authorList>
            <person name="Spang A."/>
            <person name="Saw J.H."/>
            <person name="Jorgensen S.L."/>
            <person name="Zaremba-Niedzwiedzka K."/>
            <person name="Martijn J."/>
            <person name="Lind A.E."/>
            <person name="van Eijk R."/>
            <person name="Schleper C."/>
            <person name="Guy L."/>
            <person name="Ettema T.J."/>
        </authorList>
    </citation>
    <scope>NUCLEOTIDE SEQUENCE</scope>
</reference>
<evidence type="ECO:0008006" key="2">
    <source>
        <dbReference type="Google" id="ProtNLM"/>
    </source>
</evidence>
<organism evidence="1">
    <name type="scientific">marine sediment metagenome</name>
    <dbReference type="NCBI Taxonomy" id="412755"/>
    <lineage>
        <taxon>unclassified sequences</taxon>
        <taxon>metagenomes</taxon>
        <taxon>ecological metagenomes</taxon>
    </lineage>
</organism>
<dbReference type="PANTHER" id="PTHR34817">
    <property type="entry name" value="NUCLEOTIDYLTRANSFERASE"/>
    <property type="match status" value="1"/>
</dbReference>
<proteinExistence type="predicted"/>